<reference evidence="3 4" key="1">
    <citation type="submission" date="2020-07" db="EMBL/GenBank/DDBJ databases">
        <title>Metarhizium humberi genome.</title>
        <authorList>
            <person name="Lysoe E."/>
        </authorList>
    </citation>
    <scope>NUCLEOTIDE SEQUENCE [LARGE SCALE GENOMIC DNA]</scope>
    <source>
        <strain evidence="3 4">ESALQ1638</strain>
    </source>
</reference>
<proteinExistence type="predicted"/>
<gene>
    <name evidence="3" type="ORF">MHUMG1_04897</name>
</gene>
<evidence type="ECO:0000313" key="4">
    <source>
        <dbReference type="Proteomes" id="UP000764110"/>
    </source>
</evidence>
<dbReference type="Proteomes" id="UP000764110">
    <property type="component" value="Unassembled WGS sequence"/>
</dbReference>
<accession>A0A9P8MBW0</accession>
<keyword evidence="4" id="KW-1185">Reference proteome</keyword>
<feature type="domain" description="Copper amine oxidase N2-terminal" evidence="2">
    <location>
        <begin position="70"/>
        <end position="130"/>
    </location>
</feature>
<comment type="caution">
    <text evidence="3">The sequence shown here is derived from an EMBL/GenBank/DDBJ whole genome shotgun (WGS) entry which is preliminary data.</text>
</comment>
<evidence type="ECO:0000256" key="1">
    <source>
        <dbReference type="SAM" id="SignalP"/>
    </source>
</evidence>
<dbReference type="AlphaFoldDB" id="A0A9P8MBW0"/>
<feature type="chain" id="PRO_5040334744" description="Copper amine oxidase N2-terminal domain-containing protein" evidence="1">
    <location>
        <begin position="20"/>
        <end position="232"/>
    </location>
</feature>
<dbReference type="EMBL" id="JACEFI010000007">
    <property type="protein sequence ID" value="KAH0597518.1"/>
    <property type="molecule type" value="Genomic_DNA"/>
</dbReference>
<dbReference type="SUPFAM" id="SSF54416">
    <property type="entry name" value="Amine oxidase N-terminal region"/>
    <property type="match status" value="1"/>
</dbReference>
<name>A0A9P8MBW0_9HYPO</name>
<evidence type="ECO:0000259" key="2">
    <source>
        <dbReference type="Pfam" id="PF02727"/>
    </source>
</evidence>
<dbReference type="GO" id="GO:0005507">
    <property type="term" value="F:copper ion binding"/>
    <property type="evidence" value="ECO:0007669"/>
    <property type="project" value="InterPro"/>
</dbReference>
<sequence length="232" mass="25554">MMSTFFSSVLALIDWLSPAANPPNSSTRRLCTAPEHLGRPVDLTDEEAAGVIDLLHRQSTGLNLTTEDAAGSWDNKILLVELLAPNKSDTLPFLNNKTTTPPPRCARATLMFGATPSPYLQDYVIGPLPVANNTQVQPLRILYNNAGKGKVAVDFADRSAVDHYVKDVGMSVADITKRLWDGTLNDTLDLLPIFPPWKENGSLVLWSGFVNNPTSTLTRRRFFRLVYISALM</sequence>
<dbReference type="GO" id="GO:0048038">
    <property type="term" value="F:quinone binding"/>
    <property type="evidence" value="ECO:0007669"/>
    <property type="project" value="InterPro"/>
</dbReference>
<dbReference type="GO" id="GO:0009308">
    <property type="term" value="P:amine metabolic process"/>
    <property type="evidence" value="ECO:0007669"/>
    <property type="project" value="InterPro"/>
</dbReference>
<organism evidence="3 4">
    <name type="scientific">Metarhizium humberi</name>
    <dbReference type="NCBI Taxonomy" id="2596975"/>
    <lineage>
        <taxon>Eukaryota</taxon>
        <taxon>Fungi</taxon>
        <taxon>Dikarya</taxon>
        <taxon>Ascomycota</taxon>
        <taxon>Pezizomycotina</taxon>
        <taxon>Sordariomycetes</taxon>
        <taxon>Hypocreomycetidae</taxon>
        <taxon>Hypocreales</taxon>
        <taxon>Clavicipitaceae</taxon>
        <taxon>Metarhizium</taxon>
    </lineage>
</organism>
<evidence type="ECO:0000313" key="3">
    <source>
        <dbReference type="EMBL" id="KAH0597518.1"/>
    </source>
</evidence>
<dbReference type="Pfam" id="PF02727">
    <property type="entry name" value="Cu_amine_oxidN2"/>
    <property type="match status" value="1"/>
</dbReference>
<feature type="signal peptide" evidence="1">
    <location>
        <begin position="1"/>
        <end position="19"/>
    </location>
</feature>
<protein>
    <recommendedName>
        <fullName evidence="2">Copper amine oxidase N2-terminal domain-containing protein</fullName>
    </recommendedName>
</protein>
<dbReference type="InterPro" id="IPR015800">
    <property type="entry name" value="Cu_amine_oxidase_N2"/>
</dbReference>
<dbReference type="Gene3D" id="3.10.450.40">
    <property type="match status" value="2"/>
</dbReference>
<dbReference type="GO" id="GO:0008131">
    <property type="term" value="F:primary methylamine oxidase activity"/>
    <property type="evidence" value="ECO:0007669"/>
    <property type="project" value="InterPro"/>
</dbReference>
<dbReference type="InterPro" id="IPR016182">
    <property type="entry name" value="Cu_amine_oxidase_N-reg"/>
</dbReference>
<keyword evidence="1" id="KW-0732">Signal</keyword>